<dbReference type="GO" id="GO:0000077">
    <property type="term" value="P:DNA damage checkpoint signaling"/>
    <property type="evidence" value="ECO:0007669"/>
    <property type="project" value="InterPro"/>
</dbReference>
<sequence>MDCDEPIDYDQNLKDPDLNVIFVRGPNLSKVFNELEKSAEEFEFVTSPNRPHFKITTVGIMQAVFSVEVAKTSPMMMMFNCKQTVVARYKSQQIRMTNKAMQSATKFELIGERYFYIERSVEQNWTTAATTCRQMGGYLASIRSEEELRAISMKVNDYTCYYLGMNDHEVRGNFVSLASGRPAALMWTQNEPDYIPGGESCVAIYNDSEKGMMMVPCSNESNFICQADVET</sequence>
<organism evidence="2 3">
    <name type="scientific">Drosophila simulans</name>
    <name type="common">Fruit fly</name>
    <dbReference type="NCBI Taxonomy" id="7240"/>
    <lineage>
        <taxon>Eukaryota</taxon>
        <taxon>Metazoa</taxon>
        <taxon>Ecdysozoa</taxon>
        <taxon>Arthropoda</taxon>
        <taxon>Hexapoda</taxon>
        <taxon>Insecta</taxon>
        <taxon>Pterygota</taxon>
        <taxon>Neoptera</taxon>
        <taxon>Endopterygota</taxon>
        <taxon>Diptera</taxon>
        <taxon>Brachycera</taxon>
        <taxon>Muscomorpha</taxon>
        <taxon>Ephydroidea</taxon>
        <taxon>Drosophilidae</taxon>
        <taxon>Drosophila</taxon>
        <taxon>Sophophora</taxon>
    </lineage>
</organism>
<feature type="domain" description="C-type lectin" evidence="1">
    <location>
        <begin position="110"/>
        <end position="226"/>
    </location>
</feature>
<dbReference type="InterPro" id="IPR001304">
    <property type="entry name" value="C-type_lectin-like"/>
</dbReference>
<dbReference type="InterPro" id="IPR050111">
    <property type="entry name" value="C-type_lectin/snaclec_domain"/>
</dbReference>
<dbReference type="InterPro" id="IPR016186">
    <property type="entry name" value="C-type_lectin-like/link_sf"/>
</dbReference>
<evidence type="ECO:0000313" key="3">
    <source>
        <dbReference type="Proteomes" id="UP000000304"/>
    </source>
</evidence>
<dbReference type="SMART" id="SM00034">
    <property type="entry name" value="CLECT"/>
    <property type="match status" value="1"/>
</dbReference>
<proteinExistence type="predicted"/>
<dbReference type="OrthoDB" id="7950296at2759"/>
<dbReference type="Proteomes" id="UP000000304">
    <property type="component" value="Chromosome 2L"/>
</dbReference>
<dbReference type="STRING" id="7240.B4Q860"/>
<evidence type="ECO:0000259" key="1">
    <source>
        <dbReference type="PROSITE" id="PS50041"/>
    </source>
</evidence>
<dbReference type="SUPFAM" id="SSF56436">
    <property type="entry name" value="C-type lectin-like"/>
    <property type="match status" value="1"/>
</dbReference>
<protein>
    <submittedName>
        <fullName evidence="2">GD22824</fullName>
    </submittedName>
</protein>
<evidence type="ECO:0000313" key="2">
    <source>
        <dbReference type="EMBL" id="EDX03482.1"/>
    </source>
</evidence>
<dbReference type="Gene3D" id="3.70.10.10">
    <property type="match status" value="1"/>
</dbReference>
<dbReference type="CDD" id="cd00037">
    <property type="entry name" value="CLECT"/>
    <property type="match status" value="1"/>
</dbReference>
<dbReference type="Gene3D" id="3.10.100.10">
    <property type="entry name" value="Mannose-Binding Protein A, subunit A"/>
    <property type="match status" value="1"/>
</dbReference>
<dbReference type="Pfam" id="PF02144">
    <property type="entry name" value="Rad1"/>
    <property type="match status" value="1"/>
</dbReference>
<dbReference type="InterPro" id="IPR016187">
    <property type="entry name" value="CTDL_fold"/>
</dbReference>
<dbReference type="SMR" id="B4Q860"/>
<dbReference type="PROSITE" id="PS50041">
    <property type="entry name" value="C_TYPE_LECTIN_2"/>
    <property type="match status" value="1"/>
</dbReference>
<dbReference type="Pfam" id="PF00059">
    <property type="entry name" value="Lectin_C"/>
    <property type="match status" value="1"/>
</dbReference>
<dbReference type="Bgee" id="FBgn0194218">
    <property type="expression patterns" value="Expressed in embryo and 1 other cell type or tissue"/>
</dbReference>
<dbReference type="EMBL" id="CM000361">
    <property type="protein sequence ID" value="EDX03482.1"/>
    <property type="molecule type" value="Genomic_DNA"/>
</dbReference>
<reference evidence="2 3" key="1">
    <citation type="journal article" date="2007" name="Nature">
        <title>Evolution of genes and genomes on the Drosophila phylogeny.</title>
        <authorList>
            <consortium name="Drosophila 12 Genomes Consortium"/>
            <person name="Clark A.G."/>
            <person name="Eisen M.B."/>
            <person name="Smith D.R."/>
            <person name="Bergman C.M."/>
            <person name="Oliver B."/>
            <person name="Markow T.A."/>
            <person name="Kaufman T.C."/>
            <person name="Kellis M."/>
            <person name="Gelbart W."/>
            <person name="Iyer V.N."/>
            <person name="Pollard D.A."/>
            <person name="Sackton T.B."/>
            <person name="Larracuente A.M."/>
            <person name="Singh N.D."/>
            <person name="Abad J.P."/>
            <person name="Abt D.N."/>
            <person name="Adryan B."/>
            <person name="Aguade M."/>
            <person name="Akashi H."/>
            <person name="Anderson W.W."/>
            <person name="Aquadro C.F."/>
            <person name="Ardell D.H."/>
            <person name="Arguello R."/>
            <person name="Artieri C.G."/>
            <person name="Barbash D.A."/>
            <person name="Barker D."/>
            <person name="Barsanti P."/>
            <person name="Batterham P."/>
            <person name="Batzoglou S."/>
            <person name="Begun D."/>
            <person name="Bhutkar A."/>
            <person name="Blanco E."/>
            <person name="Bosak S.A."/>
            <person name="Bradley R.K."/>
            <person name="Brand A.D."/>
            <person name="Brent M.R."/>
            <person name="Brooks A.N."/>
            <person name="Brown R.H."/>
            <person name="Butlin R.K."/>
            <person name="Caggese C."/>
            <person name="Calvi B.R."/>
            <person name="Bernardo de Carvalho A."/>
            <person name="Caspi A."/>
            <person name="Castrezana S."/>
            <person name="Celniker S.E."/>
            <person name="Chang J.L."/>
            <person name="Chapple C."/>
            <person name="Chatterji S."/>
            <person name="Chinwalla A."/>
            <person name="Civetta A."/>
            <person name="Clifton S.W."/>
            <person name="Comeron J.M."/>
            <person name="Costello J.C."/>
            <person name="Coyne J.A."/>
            <person name="Daub J."/>
            <person name="David R.G."/>
            <person name="Delcher A.L."/>
            <person name="Delehaunty K."/>
            <person name="Do C.B."/>
            <person name="Ebling H."/>
            <person name="Edwards K."/>
            <person name="Eickbush T."/>
            <person name="Evans J.D."/>
            <person name="Filipski A."/>
            <person name="Findeiss S."/>
            <person name="Freyhult E."/>
            <person name="Fulton L."/>
            <person name="Fulton R."/>
            <person name="Garcia A.C."/>
            <person name="Gardiner A."/>
            <person name="Garfield D.A."/>
            <person name="Garvin B.E."/>
            <person name="Gibson G."/>
            <person name="Gilbert D."/>
            <person name="Gnerre S."/>
            <person name="Godfrey J."/>
            <person name="Good R."/>
            <person name="Gotea V."/>
            <person name="Gravely B."/>
            <person name="Greenberg A.J."/>
            <person name="Griffiths-Jones S."/>
            <person name="Gross S."/>
            <person name="Guigo R."/>
            <person name="Gustafson E.A."/>
            <person name="Haerty W."/>
            <person name="Hahn M.W."/>
            <person name="Halligan D.L."/>
            <person name="Halpern A.L."/>
            <person name="Halter G.M."/>
            <person name="Han M.V."/>
            <person name="Heger A."/>
            <person name="Hillier L."/>
            <person name="Hinrichs A.S."/>
            <person name="Holmes I."/>
            <person name="Hoskins R.A."/>
            <person name="Hubisz M.J."/>
            <person name="Hultmark D."/>
            <person name="Huntley M.A."/>
            <person name="Jaffe D.B."/>
            <person name="Jagadeeshan S."/>
            <person name="Jeck W.R."/>
            <person name="Johnson J."/>
            <person name="Jones C.D."/>
            <person name="Jordan W.C."/>
            <person name="Karpen G.H."/>
            <person name="Kataoka E."/>
            <person name="Keightley P.D."/>
            <person name="Kheradpour P."/>
            <person name="Kirkness E.F."/>
            <person name="Koerich L.B."/>
            <person name="Kristiansen K."/>
            <person name="Kudrna D."/>
            <person name="Kulathinal R.J."/>
            <person name="Kumar S."/>
            <person name="Kwok R."/>
            <person name="Lander E."/>
            <person name="Langley C.H."/>
            <person name="Lapoint R."/>
            <person name="Lazzaro B.P."/>
            <person name="Lee S.J."/>
            <person name="Levesque L."/>
            <person name="Li R."/>
            <person name="Lin C.F."/>
            <person name="Lin M.F."/>
            <person name="Lindblad-Toh K."/>
            <person name="Llopart A."/>
            <person name="Long M."/>
            <person name="Low L."/>
            <person name="Lozovsky E."/>
            <person name="Lu J."/>
            <person name="Luo M."/>
            <person name="Machado C.A."/>
            <person name="Makalowski W."/>
            <person name="Marzo M."/>
            <person name="Matsuda M."/>
            <person name="Matzkin L."/>
            <person name="McAllister B."/>
            <person name="McBride C.S."/>
            <person name="McKernan B."/>
            <person name="McKernan K."/>
            <person name="Mendez-Lago M."/>
            <person name="Minx P."/>
            <person name="Mollenhauer M.U."/>
            <person name="Montooth K."/>
            <person name="Mount S.M."/>
            <person name="Mu X."/>
            <person name="Myers E."/>
            <person name="Negre B."/>
            <person name="Newfeld S."/>
            <person name="Nielsen R."/>
            <person name="Noor M.A."/>
            <person name="O'Grady P."/>
            <person name="Pachter L."/>
            <person name="Papaceit M."/>
            <person name="Parisi M.J."/>
            <person name="Parisi M."/>
            <person name="Parts L."/>
            <person name="Pedersen J.S."/>
            <person name="Pesole G."/>
            <person name="Phillippy A.M."/>
            <person name="Ponting C.P."/>
            <person name="Pop M."/>
            <person name="Porcelli D."/>
            <person name="Powell J.R."/>
            <person name="Prohaska S."/>
            <person name="Pruitt K."/>
            <person name="Puig M."/>
            <person name="Quesneville H."/>
            <person name="Ram K.R."/>
            <person name="Rand D."/>
            <person name="Rasmussen M.D."/>
            <person name="Reed L.K."/>
            <person name="Reenan R."/>
            <person name="Reily A."/>
            <person name="Remington K.A."/>
            <person name="Rieger T.T."/>
            <person name="Ritchie M.G."/>
            <person name="Robin C."/>
            <person name="Rogers Y.H."/>
            <person name="Rohde C."/>
            <person name="Rozas J."/>
            <person name="Rubenfield M.J."/>
            <person name="Ruiz A."/>
            <person name="Russo S."/>
            <person name="Salzberg S.L."/>
            <person name="Sanchez-Gracia A."/>
            <person name="Saranga D.J."/>
            <person name="Sato H."/>
            <person name="Schaeffer S.W."/>
            <person name="Schatz M.C."/>
            <person name="Schlenke T."/>
            <person name="Schwartz R."/>
            <person name="Segarra C."/>
            <person name="Singh R.S."/>
            <person name="Sirot L."/>
            <person name="Sirota M."/>
            <person name="Sisneros N.B."/>
            <person name="Smith C.D."/>
            <person name="Smith T.F."/>
            <person name="Spieth J."/>
            <person name="Stage D.E."/>
            <person name="Stark A."/>
            <person name="Stephan W."/>
            <person name="Strausberg R.L."/>
            <person name="Strempel S."/>
            <person name="Sturgill D."/>
            <person name="Sutton G."/>
            <person name="Sutton G.G."/>
            <person name="Tao W."/>
            <person name="Teichmann S."/>
            <person name="Tobari Y.N."/>
            <person name="Tomimura Y."/>
            <person name="Tsolas J.M."/>
            <person name="Valente V.L."/>
            <person name="Venter E."/>
            <person name="Venter J.C."/>
            <person name="Vicario S."/>
            <person name="Vieira F.G."/>
            <person name="Vilella A.J."/>
            <person name="Villasante A."/>
            <person name="Walenz B."/>
            <person name="Wang J."/>
            <person name="Wasserman M."/>
            <person name="Watts T."/>
            <person name="Wilson D."/>
            <person name="Wilson R.K."/>
            <person name="Wing R.A."/>
            <person name="Wolfner M.F."/>
            <person name="Wong A."/>
            <person name="Wong G.K."/>
            <person name="Wu C.I."/>
            <person name="Wu G."/>
            <person name="Yamamoto D."/>
            <person name="Yang H.P."/>
            <person name="Yang S.P."/>
            <person name="Yorke J.A."/>
            <person name="Yoshida K."/>
            <person name="Zdobnov E."/>
            <person name="Zhang P."/>
            <person name="Zhang Y."/>
            <person name="Zimin A.V."/>
            <person name="Baldwin J."/>
            <person name="Abdouelleil A."/>
            <person name="Abdulkadir J."/>
            <person name="Abebe A."/>
            <person name="Abera B."/>
            <person name="Abreu J."/>
            <person name="Acer S.C."/>
            <person name="Aftuck L."/>
            <person name="Alexander A."/>
            <person name="An P."/>
            <person name="Anderson E."/>
            <person name="Anderson S."/>
            <person name="Arachi H."/>
            <person name="Azer M."/>
            <person name="Bachantsang P."/>
            <person name="Barry A."/>
            <person name="Bayul T."/>
            <person name="Berlin A."/>
            <person name="Bessette D."/>
            <person name="Bloom T."/>
            <person name="Blye J."/>
            <person name="Boguslavskiy L."/>
            <person name="Bonnet C."/>
            <person name="Boukhgalter B."/>
            <person name="Bourzgui I."/>
            <person name="Brown A."/>
            <person name="Cahill P."/>
            <person name="Channer S."/>
            <person name="Cheshatsang Y."/>
            <person name="Chuda L."/>
            <person name="Citroen M."/>
            <person name="Collymore A."/>
            <person name="Cooke P."/>
            <person name="Costello M."/>
            <person name="D'Aco K."/>
            <person name="Daza R."/>
            <person name="De Haan G."/>
            <person name="DeGray S."/>
            <person name="DeMaso C."/>
            <person name="Dhargay N."/>
            <person name="Dooley K."/>
            <person name="Dooley E."/>
            <person name="Doricent M."/>
            <person name="Dorje P."/>
            <person name="Dorjee K."/>
            <person name="Dupes A."/>
            <person name="Elong R."/>
            <person name="Falk J."/>
            <person name="Farina A."/>
            <person name="Faro S."/>
            <person name="Ferguson D."/>
            <person name="Fisher S."/>
            <person name="Foley C.D."/>
            <person name="Franke A."/>
            <person name="Friedrich D."/>
            <person name="Gadbois L."/>
            <person name="Gearin G."/>
            <person name="Gearin C.R."/>
            <person name="Giannoukos G."/>
            <person name="Goode T."/>
            <person name="Graham J."/>
            <person name="Grandbois E."/>
            <person name="Grewal S."/>
            <person name="Gyaltsen K."/>
            <person name="Hafez N."/>
            <person name="Hagos B."/>
            <person name="Hall J."/>
            <person name="Henson C."/>
            <person name="Hollinger A."/>
            <person name="Honan T."/>
            <person name="Huard M.D."/>
            <person name="Hughes L."/>
            <person name="Hurhula B."/>
            <person name="Husby M.E."/>
            <person name="Kamat A."/>
            <person name="Kanga B."/>
            <person name="Kashin S."/>
            <person name="Khazanovich D."/>
            <person name="Kisner P."/>
            <person name="Lance K."/>
            <person name="Lara M."/>
            <person name="Lee W."/>
            <person name="Lennon N."/>
            <person name="Letendre F."/>
            <person name="LeVine R."/>
            <person name="Lipovsky A."/>
            <person name="Liu X."/>
            <person name="Liu J."/>
            <person name="Liu S."/>
            <person name="Lokyitsang T."/>
            <person name="Lokyitsang Y."/>
            <person name="Lubonja R."/>
            <person name="Lui A."/>
            <person name="MacDonald P."/>
            <person name="Magnisalis V."/>
            <person name="Maru K."/>
            <person name="Matthews C."/>
            <person name="McCusker W."/>
            <person name="McDonough S."/>
            <person name="Mehta T."/>
            <person name="Meldrim J."/>
            <person name="Meneus L."/>
            <person name="Mihai O."/>
            <person name="Mihalev A."/>
            <person name="Mihova T."/>
            <person name="Mittelman R."/>
            <person name="Mlenga V."/>
            <person name="Montmayeur A."/>
            <person name="Mulrain L."/>
            <person name="Navidi A."/>
            <person name="Naylor J."/>
            <person name="Negash T."/>
            <person name="Nguyen T."/>
            <person name="Nguyen N."/>
            <person name="Nicol R."/>
            <person name="Norbu C."/>
            <person name="Norbu N."/>
            <person name="Novod N."/>
            <person name="O'Neill B."/>
            <person name="Osman S."/>
            <person name="Markiewicz E."/>
            <person name="Oyono O.L."/>
            <person name="Patti C."/>
            <person name="Phunkhang P."/>
            <person name="Pierre F."/>
            <person name="Priest M."/>
            <person name="Raghuraman S."/>
            <person name="Rege F."/>
            <person name="Reyes R."/>
            <person name="Rise C."/>
            <person name="Rogov P."/>
            <person name="Ross K."/>
            <person name="Ryan E."/>
            <person name="Settipalli S."/>
            <person name="Shea T."/>
            <person name="Sherpa N."/>
            <person name="Shi L."/>
            <person name="Shih D."/>
            <person name="Sparrow T."/>
            <person name="Spaulding J."/>
            <person name="Stalker J."/>
            <person name="Stange-Thomann N."/>
            <person name="Stavropoulos S."/>
            <person name="Stone C."/>
            <person name="Strader C."/>
            <person name="Tesfaye S."/>
            <person name="Thomson T."/>
            <person name="Thoulutsang Y."/>
            <person name="Thoulutsang D."/>
            <person name="Topham K."/>
            <person name="Topping I."/>
            <person name="Tsamla T."/>
            <person name="Vassiliev H."/>
            <person name="Vo A."/>
            <person name="Wangchuk T."/>
            <person name="Wangdi T."/>
            <person name="Weiand M."/>
            <person name="Wilkinson J."/>
            <person name="Wilson A."/>
            <person name="Yadav S."/>
            <person name="Young G."/>
            <person name="Yu Q."/>
            <person name="Zembek L."/>
            <person name="Zhong D."/>
            <person name="Zimmer A."/>
            <person name="Zwirko Z."/>
            <person name="Jaffe D.B."/>
            <person name="Alvarez P."/>
            <person name="Brockman W."/>
            <person name="Butler J."/>
            <person name="Chin C."/>
            <person name="Gnerre S."/>
            <person name="Grabherr M."/>
            <person name="Kleber M."/>
            <person name="Mauceli E."/>
            <person name="MacCallum I."/>
        </authorList>
    </citation>
    <scope>NUCLEOTIDE SEQUENCE [LARGE SCALE GENOMIC DNA]</scope>
    <source>
        <strain evidence="3">white501</strain>
    </source>
</reference>
<name>B4Q860_DROSI</name>
<dbReference type="InterPro" id="IPR003021">
    <property type="entry name" value="Rad1_Rec1_Rad17"/>
</dbReference>
<accession>B4Q860</accession>
<dbReference type="AlphaFoldDB" id="B4Q860"/>
<gene>
    <name evidence="2" type="primary">Dsim\GD22824</name>
    <name evidence="2" type="ORF">Dsim_GD22824</name>
</gene>
<keyword evidence="3" id="KW-1185">Reference proteome</keyword>
<dbReference type="HOGENOM" id="CLU_1200937_0_0_1"/>
<dbReference type="PANTHER" id="PTHR22803">
    <property type="entry name" value="MANNOSE, PHOSPHOLIPASE, LECTIN RECEPTOR RELATED"/>
    <property type="match status" value="1"/>
</dbReference>
<dbReference type="PhylomeDB" id="B4Q860"/>